<protein>
    <recommendedName>
        <fullName evidence="3">Macro domain-containing protein</fullName>
    </recommendedName>
</protein>
<reference evidence="2" key="1">
    <citation type="submission" date="2010-03" db="EMBL/GenBank/DDBJ databases">
        <title>Complete sequence of Mobiluncus curtisii ATCC 43063.</title>
        <authorList>
            <person name="Muzny D."/>
            <person name="Qin X."/>
            <person name="Deng J."/>
            <person name="Jiang H."/>
            <person name="Liu Y."/>
            <person name="Qu J."/>
            <person name="Song X.-Z."/>
            <person name="Zhang L."/>
            <person name="Thornton R."/>
            <person name="Coyle M."/>
            <person name="Francisco L."/>
            <person name="Jackson L."/>
            <person name="Javaid M."/>
            <person name="Korchina V."/>
            <person name="Kovar C."/>
            <person name="Mata R."/>
            <person name="Mathew T."/>
            <person name="Ngo R."/>
            <person name="Nguyen L."/>
            <person name="Nguyen N."/>
            <person name="Okwuonu G."/>
            <person name="Ongeri F."/>
            <person name="Pham C."/>
            <person name="Simmons D."/>
            <person name="Wilczek-Boney K."/>
            <person name="Hale W."/>
            <person name="Jakkamsetti A."/>
            <person name="Pham P."/>
            <person name="Ruth R."/>
            <person name="San Lucas F."/>
            <person name="Warren J."/>
            <person name="Zhang J."/>
            <person name="Zhao Z."/>
            <person name="Zhou C."/>
            <person name="Zhu D."/>
            <person name="Lee S."/>
            <person name="Bess C."/>
            <person name="Blankenburg K."/>
            <person name="Forbes L."/>
            <person name="Fu Q."/>
            <person name="Gubbala S."/>
            <person name="Hirani K."/>
            <person name="Jayaseelan J.C."/>
            <person name="Lara F."/>
            <person name="Munidasa M."/>
            <person name="Palculict T."/>
            <person name="Patil S."/>
            <person name="Pu L.-L."/>
            <person name="Saada N."/>
            <person name="Tang L."/>
            <person name="Weissenberger G."/>
            <person name="Zhu Y."/>
            <person name="Hemphill L."/>
            <person name="Shang Y."/>
            <person name="Youmans B."/>
            <person name="Ayvaz T."/>
            <person name="Ross M."/>
            <person name="Santibanez J."/>
            <person name="Aqrawi P."/>
            <person name="Gross S."/>
            <person name="Joshi V."/>
            <person name="Fowler G."/>
            <person name="Nazareth L."/>
            <person name="Reid J."/>
            <person name="Worley K."/>
            <person name="Petrosino J."/>
            <person name="Highlander S."/>
            <person name="Gibbs R."/>
            <person name="Gibbs R."/>
        </authorList>
    </citation>
    <scope>NUCLEOTIDE SEQUENCE [LARGE SCALE GENOMIC DNA]</scope>
    <source>
        <strain evidence="2">ATCC 19194</strain>
    </source>
</reference>
<proteinExistence type="predicted"/>
<comment type="caution">
    <text evidence="1">The sequence shown here is derived from an EMBL/GenBank/DDBJ whole genome shotgun (WGS) entry which is preliminary data.</text>
</comment>
<dbReference type="AlphaFoldDB" id="D4XS68"/>
<evidence type="ECO:0000313" key="2">
    <source>
        <dbReference type="Proteomes" id="UP000003085"/>
    </source>
</evidence>
<sequence length="268" mass="30599">MIKNMSYQYHDETIVTELPEDTVFVFGSDLAGRHDSGAARVAAQHFAAVKGVGRGWAGQSFAIPTLNEHMQQMPLSQIAHYVDDFKIYAKNHPKMKYFLTALGCGIAGYKVSEIAPLFKGIHSNVIFPESFRPFIEEDAVSKFPDLTAEIVHAFIKDEVIFYFDHGYESFEEALSKTNLTTNEKAIALIVLNEELYPRDRYGRGREHEIKDILGKLNRKIFNFQSNSEGAMIFVSVIIALMELYDIDEQDFIKLWRGDLTIQHPINRR</sequence>
<organism evidence="1 2">
    <name type="scientific">Acinetobacter haemolyticus ATCC 19194</name>
    <dbReference type="NCBI Taxonomy" id="707232"/>
    <lineage>
        <taxon>Bacteria</taxon>
        <taxon>Pseudomonadati</taxon>
        <taxon>Pseudomonadota</taxon>
        <taxon>Gammaproteobacteria</taxon>
        <taxon>Moraxellales</taxon>
        <taxon>Moraxellaceae</taxon>
        <taxon>Acinetobacter</taxon>
    </lineage>
</organism>
<dbReference type="Proteomes" id="UP000003085">
    <property type="component" value="Unassembled WGS sequence"/>
</dbReference>
<evidence type="ECO:0000313" key="1">
    <source>
        <dbReference type="EMBL" id="EFF81975.1"/>
    </source>
</evidence>
<evidence type="ECO:0008006" key="3">
    <source>
        <dbReference type="Google" id="ProtNLM"/>
    </source>
</evidence>
<dbReference type="EMBL" id="ADMT01000195">
    <property type="protein sequence ID" value="EFF81975.1"/>
    <property type="molecule type" value="Genomic_DNA"/>
</dbReference>
<gene>
    <name evidence="1" type="ORF">HMP0015_2560</name>
</gene>
<accession>D4XS68</accession>
<dbReference type="HOGENOM" id="CLU_1052216_0_0_6"/>
<name>D4XS68_ACIHA</name>